<sequence>MSPHPTAESPAIAIIPYAERLPEGLPNLPLDRLDWPLGRPARLAQGTVADMAATDHLITYPKTRLYLSPRGRRKAQLSLMIVEPDAVHAKHLRLVRLFHRRFFRILTKNDALIRAIPNGVKFIAGASFVAPSAEIDAQKTRMVSIIASSKRSFEGHRLRHEVIDEARARNLALDVMGRGYRPIEDKTEGLAPYRFSVVIENSREPSYITEKLIDALRCRAVPIYWGAPNVGRIFDPAGLIECSTFADILAAIQGASAEDYDRRRTAIEANARIADHYADVHRRAAEIIRGAV</sequence>
<evidence type="ECO:0000256" key="2">
    <source>
        <dbReference type="ARBA" id="ARBA00022676"/>
    </source>
</evidence>
<organism evidence="5 6">
    <name type="scientific">Paragemmobacter ruber</name>
    <dbReference type="NCBI Taxonomy" id="1985673"/>
    <lineage>
        <taxon>Bacteria</taxon>
        <taxon>Pseudomonadati</taxon>
        <taxon>Pseudomonadota</taxon>
        <taxon>Alphaproteobacteria</taxon>
        <taxon>Rhodobacterales</taxon>
        <taxon>Paracoccaceae</taxon>
        <taxon>Paragemmobacter</taxon>
    </lineage>
</organism>
<evidence type="ECO:0000256" key="3">
    <source>
        <dbReference type="ARBA" id="ARBA00022679"/>
    </source>
</evidence>
<keyword evidence="2" id="KW-0328">Glycosyltransferase</keyword>
<evidence type="ECO:0000259" key="4">
    <source>
        <dbReference type="Pfam" id="PF00852"/>
    </source>
</evidence>
<dbReference type="SUPFAM" id="SSF53756">
    <property type="entry name" value="UDP-Glycosyltransferase/glycogen phosphorylase"/>
    <property type="match status" value="1"/>
</dbReference>
<dbReference type="Proteomes" id="UP001517376">
    <property type="component" value="Unassembled WGS sequence"/>
</dbReference>
<gene>
    <name evidence="5" type="ORF">GU920_05985</name>
</gene>
<proteinExistence type="inferred from homology"/>
<comment type="caution">
    <text evidence="5">The sequence shown here is derived from an EMBL/GenBank/DDBJ whole genome shotgun (WGS) entry which is preliminary data.</text>
</comment>
<evidence type="ECO:0000313" key="6">
    <source>
        <dbReference type="Proteomes" id="UP001517376"/>
    </source>
</evidence>
<feature type="domain" description="Fucosyltransferase C-terminal" evidence="4">
    <location>
        <begin position="138"/>
        <end position="248"/>
    </location>
</feature>
<dbReference type="PANTHER" id="PTHR11929">
    <property type="entry name" value="ALPHA- 1,3 -FUCOSYLTRANSFERASE"/>
    <property type="match status" value="1"/>
</dbReference>
<keyword evidence="6" id="KW-1185">Reference proteome</keyword>
<dbReference type="InterPro" id="IPR001503">
    <property type="entry name" value="Glyco_trans_10"/>
</dbReference>
<dbReference type="PANTHER" id="PTHR11929:SF194">
    <property type="entry name" value="ALPHA-(1,3)-FUCOSYLTRANSFERASE 10"/>
    <property type="match status" value="1"/>
</dbReference>
<evidence type="ECO:0000313" key="5">
    <source>
        <dbReference type="EMBL" id="NBE07077.1"/>
    </source>
</evidence>
<keyword evidence="3" id="KW-0808">Transferase</keyword>
<name>A0ABW9Y3V6_9RHOB</name>
<dbReference type="Gene3D" id="3.40.50.11660">
    <property type="entry name" value="Glycosyl transferase family 10, C-terminal domain"/>
    <property type="match status" value="1"/>
</dbReference>
<dbReference type="InterPro" id="IPR038577">
    <property type="entry name" value="GT10-like_C_sf"/>
</dbReference>
<dbReference type="RefSeq" id="WP_161766022.1">
    <property type="nucleotide sequence ID" value="NZ_JAAATW010000001.1"/>
</dbReference>
<dbReference type="InterPro" id="IPR055270">
    <property type="entry name" value="Glyco_tran_10_C"/>
</dbReference>
<dbReference type="EMBL" id="JAAATW010000001">
    <property type="protein sequence ID" value="NBE07077.1"/>
    <property type="molecule type" value="Genomic_DNA"/>
</dbReference>
<accession>A0ABW9Y3V6</accession>
<evidence type="ECO:0000256" key="1">
    <source>
        <dbReference type="ARBA" id="ARBA00008919"/>
    </source>
</evidence>
<reference evidence="6" key="1">
    <citation type="submission" date="2020-01" db="EMBL/GenBank/DDBJ databases">
        <title>Sphingomonas sp. strain CSW-10.</title>
        <authorList>
            <person name="Chen W.-M."/>
        </authorList>
    </citation>
    <scope>NUCLEOTIDE SEQUENCE [LARGE SCALE GENOMIC DNA]</scope>
    <source>
        <strain evidence="6">CCP-1</strain>
    </source>
</reference>
<dbReference type="Pfam" id="PF00852">
    <property type="entry name" value="Glyco_transf_10"/>
    <property type="match status" value="1"/>
</dbReference>
<comment type="similarity">
    <text evidence="1">Belongs to the glycosyltransferase 10 family.</text>
</comment>
<protein>
    <recommendedName>
        <fullName evidence="4">Fucosyltransferase C-terminal domain-containing protein</fullName>
    </recommendedName>
</protein>